<name>A0A560MHB1_9BRAD</name>
<dbReference type="InterPro" id="IPR003010">
    <property type="entry name" value="C-N_Hydrolase"/>
</dbReference>
<accession>A0A560MHB1</accession>
<evidence type="ECO:0000313" key="4">
    <source>
        <dbReference type="Proteomes" id="UP000321304"/>
    </source>
</evidence>
<organism evidence="3 4">
    <name type="scientific">Bradyrhizobium macuxiense</name>
    <dbReference type="NCBI Taxonomy" id="1755647"/>
    <lineage>
        <taxon>Bacteria</taxon>
        <taxon>Pseudomonadati</taxon>
        <taxon>Pseudomonadota</taxon>
        <taxon>Alphaproteobacteria</taxon>
        <taxon>Hyphomicrobiales</taxon>
        <taxon>Nitrobacteraceae</taxon>
        <taxon>Bradyrhizobium</taxon>
    </lineage>
</organism>
<dbReference type="Pfam" id="PF00795">
    <property type="entry name" value="CN_hydrolase"/>
    <property type="match status" value="1"/>
</dbReference>
<dbReference type="InterPro" id="IPR044149">
    <property type="entry name" value="Nitrilases_CHs"/>
</dbReference>
<sequence>MIPLRSPNPSRDFHMLPRFKAAAVHAAPVFLDSQATTEKAISIMREAARAGAELIAFPETYIPAFPVWAALWPPIDNHDLFVRMAEQSVLVDGPEVARVCAEARALGVTVSIGISERSAVSVGGLWNANLLIGETGEILVHHRKLVPTFYEKLVWSSGDGAGLVVAQTRQGRIGGLICGENTNPLARFALMAQGEQVHISSWPPMWPTRRPVGGGNFDNVAANRIRASAHCFEAKVFGIVTAGYMDEPMRAFLIERDRAIADVIDRTPRAASFFVDPTGVVFGDELQDQEGIAYAEIDLNRCVEPKQFHDVVGYYNRFDIFGVTVDRSRLTPARFRDEQQPGAEAQAILSVDADAGSNGQRIG</sequence>
<evidence type="ECO:0000256" key="1">
    <source>
        <dbReference type="ARBA" id="ARBA00008129"/>
    </source>
</evidence>
<dbReference type="InterPro" id="IPR036526">
    <property type="entry name" value="C-N_Hydrolase_sf"/>
</dbReference>
<comment type="caution">
    <text evidence="3">The sequence shown here is derived from an EMBL/GenBank/DDBJ whole genome shotgun (WGS) entry which is preliminary data.</text>
</comment>
<dbReference type="Proteomes" id="UP000321304">
    <property type="component" value="Unassembled WGS sequence"/>
</dbReference>
<dbReference type="PROSITE" id="PS50263">
    <property type="entry name" value="CN_HYDROLASE"/>
    <property type="match status" value="1"/>
</dbReference>
<gene>
    <name evidence="3" type="ORF">FBZ93_10127</name>
</gene>
<comment type="similarity">
    <text evidence="1">Belongs to the carbon-nitrogen hydrolase superfamily. Nitrilase family.</text>
</comment>
<feature type="domain" description="CN hydrolase" evidence="2">
    <location>
        <begin position="19"/>
        <end position="299"/>
    </location>
</feature>
<dbReference type="SUPFAM" id="SSF56317">
    <property type="entry name" value="Carbon-nitrogen hydrolase"/>
    <property type="match status" value="1"/>
</dbReference>
<protein>
    <submittedName>
        <fullName evidence="3">Aliphatic nitrilase</fullName>
    </submittedName>
</protein>
<keyword evidence="4" id="KW-1185">Reference proteome</keyword>
<evidence type="ECO:0000259" key="2">
    <source>
        <dbReference type="PROSITE" id="PS50263"/>
    </source>
</evidence>
<evidence type="ECO:0000313" key="3">
    <source>
        <dbReference type="EMBL" id="TWC06740.1"/>
    </source>
</evidence>
<dbReference type="PANTHER" id="PTHR46044:SF2">
    <property type="entry name" value="CN HYDROLASE DOMAIN-CONTAINING PROTEIN"/>
    <property type="match status" value="1"/>
</dbReference>
<dbReference type="AlphaFoldDB" id="A0A560MHB1"/>
<dbReference type="EMBL" id="VITY01000001">
    <property type="protein sequence ID" value="TWC06740.1"/>
    <property type="molecule type" value="Genomic_DNA"/>
</dbReference>
<dbReference type="PANTHER" id="PTHR46044">
    <property type="entry name" value="NITRILASE"/>
    <property type="match status" value="1"/>
</dbReference>
<reference evidence="3 4" key="1">
    <citation type="submission" date="2019-06" db="EMBL/GenBank/DDBJ databases">
        <title>Genomic Encyclopedia of Type Strains, Phase IV (KMG-V): Genome sequencing to study the core and pangenomes of soil and plant-associated prokaryotes.</title>
        <authorList>
            <person name="Whitman W."/>
        </authorList>
    </citation>
    <scope>NUCLEOTIDE SEQUENCE [LARGE SCALE GENOMIC DNA]</scope>
    <source>
        <strain evidence="3 4">BR 10355</strain>
    </source>
</reference>
<dbReference type="CDD" id="cd07564">
    <property type="entry name" value="nitrilases_CHs"/>
    <property type="match status" value="1"/>
</dbReference>
<dbReference type="GO" id="GO:0003824">
    <property type="term" value="F:catalytic activity"/>
    <property type="evidence" value="ECO:0007669"/>
    <property type="project" value="InterPro"/>
</dbReference>
<dbReference type="Gene3D" id="3.60.110.10">
    <property type="entry name" value="Carbon-nitrogen hydrolase"/>
    <property type="match status" value="1"/>
</dbReference>
<proteinExistence type="inferred from homology"/>